<feature type="compositionally biased region" description="Basic and acidic residues" evidence="8">
    <location>
        <begin position="515"/>
        <end position="527"/>
    </location>
</feature>
<dbReference type="GO" id="GO:0005506">
    <property type="term" value="F:iron ion binding"/>
    <property type="evidence" value="ECO:0007669"/>
    <property type="project" value="InterPro"/>
</dbReference>
<keyword evidence="6" id="KW-0503">Monooxygenase</keyword>
<evidence type="ECO:0000313" key="11">
    <source>
        <dbReference type="Proteomes" id="UP000062519"/>
    </source>
</evidence>
<organism evidence="10 11">
    <name type="scientific">Burkholderia mayonis</name>
    <dbReference type="NCBI Taxonomy" id="1385591"/>
    <lineage>
        <taxon>Bacteria</taxon>
        <taxon>Pseudomonadati</taxon>
        <taxon>Pseudomonadota</taxon>
        <taxon>Betaproteobacteria</taxon>
        <taxon>Burkholderiales</taxon>
        <taxon>Burkholderiaceae</taxon>
        <taxon>Burkholderia</taxon>
        <taxon>pseudomallei group</taxon>
    </lineage>
</organism>
<dbReference type="InterPro" id="IPR002401">
    <property type="entry name" value="Cyt_P450_E_grp-I"/>
</dbReference>
<dbReference type="SUPFAM" id="SSF48264">
    <property type="entry name" value="Cytochrome P450"/>
    <property type="match status" value="1"/>
</dbReference>
<dbReference type="InterPro" id="IPR050196">
    <property type="entry name" value="Cytochrome_P450_Monoox"/>
</dbReference>
<keyword evidence="11" id="KW-1185">Reference proteome</keyword>
<keyword evidence="3 7" id="KW-0479">Metal-binding</keyword>
<protein>
    <submittedName>
        <fullName evidence="10">Cytochrome</fullName>
    </submittedName>
</protein>
<dbReference type="PRINTS" id="PR00385">
    <property type="entry name" value="P450"/>
</dbReference>
<dbReference type="CDD" id="cd20620">
    <property type="entry name" value="CYP132-like"/>
    <property type="match status" value="1"/>
</dbReference>
<evidence type="ECO:0000256" key="6">
    <source>
        <dbReference type="ARBA" id="ARBA00023033"/>
    </source>
</evidence>
<feature type="domain" description="Ketoreductase" evidence="9">
    <location>
        <begin position="781"/>
        <end position="1007"/>
    </location>
</feature>
<evidence type="ECO:0000256" key="7">
    <source>
        <dbReference type="PIRSR" id="PIRSR602401-1"/>
    </source>
</evidence>
<dbReference type="InterPro" id="IPR057326">
    <property type="entry name" value="KR_dom"/>
</dbReference>
<dbReference type="InterPro" id="IPR013968">
    <property type="entry name" value="PKS_KR"/>
</dbReference>
<dbReference type="InterPro" id="IPR017972">
    <property type="entry name" value="Cyt_P450_CS"/>
</dbReference>
<dbReference type="InterPro" id="IPR036291">
    <property type="entry name" value="NAD(P)-bd_dom_sf"/>
</dbReference>
<feature type="region of interest" description="Disordered" evidence="8">
    <location>
        <begin position="514"/>
        <end position="544"/>
    </location>
</feature>
<keyword evidence="2 7" id="KW-0349">Heme</keyword>
<evidence type="ECO:0000256" key="3">
    <source>
        <dbReference type="ARBA" id="ARBA00022723"/>
    </source>
</evidence>
<dbReference type="GO" id="GO:0020037">
    <property type="term" value="F:heme binding"/>
    <property type="evidence" value="ECO:0007669"/>
    <property type="project" value="InterPro"/>
</dbReference>
<keyword evidence="4" id="KW-0560">Oxidoreductase</keyword>
<dbReference type="InterPro" id="IPR036396">
    <property type="entry name" value="Cyt_P450_sf"/>
</dbReference>
<dbReference type="SUPFAM" id="SSF51735">
    <property type="entry name" value="NAD(P)-binding Rossmann-fold domains"/>
    <property type="match status" value="2"/>
</dbReference>
<evidence type="ECO:0000256" key="1">
    <source>
        <dbReference type="ARBA" id="ARBA00010617"/>
    </source>
</evidence>
<dbReference type="RefSeq" id="WP_059597724.1">
    <property type="nucleotide sequence ID" value="NZ_CP013387.1"/>
</dbReference>
<dbReference type="PANTHER" id="PTHR24291">
    <property type="entry name" value="CYTOCHROME P450 FAMILY 4"/>
    <property type="match status" value="1"/>
</dbReference>
<dbReference type="Gene3D" id="3.40.50.720">
    <property type="entry name" value="NAD(P)-binding Rossmann-like Domain"/>
    <property type="match status" value="1"/>
</dbReference>
<proteinExistence type="inferred from homology"/>
<name>A0A1B4FPM6_9BURK</name>
<evidence type="ECO:0000259" key="9">
    <source>
        <dbReference type="SMART" id="SM00822"/>
    </source>
</evidence>
<dbReference type="GO" id="GO:0004497">
    <property type="term" value="F:monooxygenase activity"/>
    <property type="evidence" value="ECO:0007669"/>
    <property type="project" value="UniProtKB-KW"/>
</dbReference>
<dbReference type="PANTHER" id="PTHR24291:SF50">
    <property type="entry name" value="BIFUNCTIONAL ALBAFLAVENONE MONOOXYGENASE_TERPENE SYNTHASE"/>
    <property type="match status" value="1"/>
</dbReference>
<dbReference type="GO" id="GO:0016705">
    <property type="term" value="F:oxidoreductase activity, acting on paired donors, with incorporation or reduction of molecular oxygen"/>
    <property type="evidence" value="ECO:0007669"/>
    <property type="project" value="InterPro"/>
</dbReference>
<comment type="similarity">
    <text evidence="1">Belongs to the cytochrome P450 family.</text>
</comment>
<keyword evidence="5 7" id="KW-0408">Iron</keyword>
<evidence type="ECO:0000256" key="5">
    <source>
        <dbReference type="ARBA" id="ARBA00023004"/>
    </source>
</evidence>
<dbReference type="EMBL" id="CP013387">
    <property type="protein sequence ID" value="AOJ05625.1"/>
    <property type="molecule type" value="Genomic_DNA"/>
</dbReference>
<dbReference type="Gene3D" id="1.10.630.10">
    <property type="entry name" value="Cytochrome P450"/>
    <property type="match status" value="1"/>
</dbReference>
<dbReference type="SMART" id="SM00822">
    <property type="entry name" value="PKS_KR"/>
    <property type="match status" value="1"/>
</dbReference>
<evidence type="ECO:0000256" key="8">
    <source>
        <dbReference type="SAM" id="MobiDB-lite"/>
    </source>
</evidence>
<dbReference type="PROSITE" id="PS00086">
    <property type="entry name" value="CYTOCHROME_P450"/>
    <property type="match status" value="1"/>
</dbReference>
<evidence type="ECO:0000256" key="4">
    <source>
        <dbReference type="ARBA" id="ARBA00023002"/>
    </source>
</evidence>
<reference evidence="10 11" key="1">
    <citation type="submission" date="2015-12" db="EMBL/GenBank/DDBJ databases">
        <title>Diversity of Burkholderia near neighbor genomes.</title>
        <authorList>
            <person name="Sahl J."/>
            <person name="Wagner D."/>
            <person name="Keim P."/>
        </authorList>
    </citation>
    <scope>NUCLEOTIDE SEQUENCE [LARGE SCALE GENOMIC DNA]</scope>
    <source>
        <strain evidence="10 11">BDU6</strain>
    </source>
</reference>
<dbReference type="InterPro" id="IPR001128">
    <property type="entry name" value="Cyt_P450"/>
</dbReference>
<evidence type="ECO:0000256" key="2">
    <source>
        <dbReference type="ARBA" id="ARBA00022617"/>
    </source>
</evidence>
<dbReference type="Pfam" id="PF08659">
    <property type="entry name" value="KR"/>
    <property type="match status" value="1"/>
</dbReference>
<dbReference type="Pfam" id="PF00067">
    <property type="entry name" value="p450"/>
    <property type="match status" value="1"/>
</dbReference>
<accession>A0A1B4FPM6</accession>
<comment type="cofactor">
    <cofactor evidence="7">
        <name>heme</name>
        <dbReference type="ChEBI" id="CHEBI:30413"/>
    </cofactor>
</comment>
<evidence type="ECO:0000313" key="10">
    <source>
        <dbReference type="EMBL" id="AOJ05625.1"/>
    </source>
</evidence>
<dbReference type="Proteomes" id="UP000062519">
    <property type="component" value="Chromosome 2"/>
</dbReference>
<feature type="compositionally biased region" description="Low complexity" evidence="8">
    <location>
        <begin position="533"/>
        <end position="544"/>
    </location>
</feature>
<feature type="binding site" description="axial binding residue" evidence="7">
    <location>
        <position position="395"/>
    </location>
    <ligand>
        <name>heme</name>
        <dbReference type="ChEBI" id="CHEBI:30413"/>
    </ligand>
    <ligandPart>
        <name>Fe</name>
        <dbReference type="ChEBI" id="CHEBI:18248"/>
    </ligandPart>
</feature>
<dbReference type="PRINTS" id="PR00463">
    <property type="entry name" value="EP450I"/>
</dbReference>
<gene>
    <name evidence="10" type="ORF">WS70_28660</name>
</gene>
<sequence length="1371" mass="149355">MSKHRQAPGPRGSLVMGNLAAYKRNPITMLLRLHQQYGDVARNRLGPFVTHALAHPDHVQYVLQENHRNYVRGRFYDNFKMFFGDGLLTTDGEFWRRHRRAVQPLFHKKQVDAHTAAVGDAALALAHRWSALPPGKSIDVVEEMMHLSLRMLGLMVFNTDVSTHAEAVGPAVRFGIEAMMPQGNMNDFIPRWAPTRFNRRIAHARRAIDTIIAKIIADHRDERCEPSDVISLLLNARDPDTGAPMTQQEVHDEVMTVFLAGHETTGAGLAWALYALAQHPAVLRQLRDELDARLGGRAPTVQDFEQLPYLSQVVDEVLRVYPPIWGFTRDLVEDDEIGGYRIPARSSVFMSPYVTHRHPAFWRNPDAFDPENFASEAAARHRFVYFPFGGGMRKCIGFQTALLQMRVLVAVVAQHFDLNALPGHPIELGATISLRPVHGIRLVVKPRERQQSHLARVREHEAARALRPLGDTVEPTGAACPMAAAGEIGASAAAGAAAESAQALDVAHASGPAVADERAANRQHADAARLSLATPSTAAPRDAAADASARGVPAWRFTWRPAPVDPVPDAPSPALSGKRIALVNGRGGTVERITAALARTCTKVSVFAPAANADYAEAARTFVNEAGPFDGIVDLGLEAPFTLDDASAWEAPMRRTVELLKACYGDWAAEDDTSRLFYVALTWMDGMMGYGDAAAGAQPLGGLWAGLAKTLPQELPNCNVRVLDIAPDETGRVDRLVVNELYRWGFFEVGYRQGVRYTLHARRNELPPLAVDARASLAPGDTVLFSGGARGIGLLCARALAERHGCTVIVTGREASPDGSEPWMALDDEGFKRYGLEQLRAATPDNPPKAIRAMLQRLKRRRELKAALDEMAALDLPVRYRVCDVTDRAAVRALCDELGDSLRMVIHNAGVDQPVRLIQKGADDFARTVRTKVLGFANLCDAVRTRPRLVQFCNVGSLTGRWGGMTGETDYAAANEGLARLGLWAAKHALPPACGVKTLVWPTWEGVGMITNFAVTQRYITPMNVDEGVRHWLRELASPGSGEVMFMGAVGRAPTPVQIKGFLPIRELPNIGELVTRRHHVGEPLRFRPFKRFEGRYAIDPAVAPYAHAFRFNGRAVLPASLVLEHACAVGDWVMPPTGEPRDLSEMTNVVLRLDALPDVSNGGAPVEIGSEAAGYMIGDAWCVDVRCSDARTQAELLSMTLVYRTEPEQIGAAYARPPDATLEPSRLTSAPHAAWNGDLLPAGDWSVPDDASAGIVRIGRVPPAAVLSLWTLPFPLELRLPVNHVEHVLRVLLAEWGAAQSDAPAVWRIGGAKLARLPASSADGVVEYATGRFAMIDARGYVLLRLDDTRVDAAQATQPEAGALADPLTA</sequence>
<dbReference type="KEGG" id="buu:WS70_28660"/>